<evidence type="ECO:0000256" key="6">
    <source>
        <dbReference type="ARBA" id="ARBA00022737"/>
    </source>
</evidence>
<proteinExistence type="inferred from homology"/>
<keyword evidence="6" id="KW-0677">Repeat</keyword>
<keyword evidence="5" id="KW-0812">Transmembrane</keyword>
<gene>
    <name evidence="12" type="primary">LOC107410272</name>
</gene>
<evidence type="ECO:0000313" key="11">
    <source>
        <dbReference type="Proteomes" id="UP001652623"/>
    </source>
</evidence>
<keyword evidence="10" id="KW-0325">Glycoprotein</keyword>
<dbReference type="Pfam" id="PF00560">
    <property type="entry name" value="LRR_1"/>
    <property type="match status" value="3"/>
</dbReference>
<dbReference type="InterPro" id="IPR001611">
    <property type="entry name" value="Leu-rich_rpt"/>
</dbReference>
<evidence type="ECO:0000256" key="1">
    <source>
        <dbReference type="ARBA" id="ARBA00004251"/>
    </source>
</evidence>
<comment type="subcellular location">
    <subcellularLocation>
        <location evidence="1">Cell membrane</location>
        <topology evidence="1">Single-pass type I membrane protein</topology>
    </subcellularLocation>
</comment>
<dbReference type="SUPFAM" id="SSF52058">
    <property type="entry name" value="L domain-like"/>
    <property type="match status" value="1"/>
</dbReference>
<evidence type="ECO:0000256" key="10">
    <source>
        <dbReference type="ARBA" id="ARBA00023180"/>
    </source>
</evidence>
<keyword evidence="3" id="KW-1003">Cell membrane</keyword>
<organism evidence="11 12">
    <name type="scientific">Ziziphus jujuba</name>
    <name type="common">Chinese jujube</name>
    <name type="synonym">Ziziphus sativa</name>
    <dbReference type="NCBI Taxonomy" id="326968"/>
    <lineage>
        <taxon>Eukaryota</taxon>
        <taxon>Viridiplantae</taxon>
        <taxon>Streptophyta</taxon>
        <taxon>Embryophyta</taxon>
        <taxon>Tracheophyta</taxon>
        <taxon>Spermatophyta</taxon>
        <taxon>Magnoliopsida</taxon>
        <taxon>eudicotyledons</taxon>
        <taxon>Gunneridae</taxon>
        <taxon>Pentapetalae</taxon>
        <taxon>rosids</taxon>
        <taxon>fabids</taxon>
        <taxon>Rosales</taxon>
        <taxon>Rhamnaceae</taxon>
        <taxon>Paliureae</taxon>
        <taxon>Ziziphus</taxon>
    </lineage>
</organism>
<keyword evidence="9" id="KW-0675">Receptor</keyword>
<reference evidence="12" key="1">
    <citation type="submission" date="2025-08" db="UniProtKB">
        <authorList>
            <consortium name="RefSeq"/>
        </authorList>
    </citation>
    <scope>IDENTIFICATION</scope>
    <source>
        <tissue evidence="12">Seedling</tissue>
    </source>
</reference>
<evidence type="ECO:0000313" key="12">
    <source>
        <dbReference type="RefSeq" id="XP_048324201.2"/>
    </source>
</evidence>
<accession>A0ABM3IA57</accession>
<evidence type="ECO:0000256" key="4">
    <source>
        <dbReference type="ARBA" id="ARBA00022614"/>
    </source>
</evidence>
<evidence type="ECO:0000256" key="2">
    <source>
        <dbReference type="ARBA" id="ARBA00009592"/>
    </source>
</evidence>
<sequence length="303" mass="33851">MNRFEDTIPEAFGSNLRRLSLNGNKIGGSLPLSLLNCSKLQVLDVGSNKLDDIFPQWLESLAELQLLVLRSNKFHGDVRGSNANKNLFSKLKIFDLSRNNFNGPPTRYIENFKAMMNVSGSQSDEKYSSLDGSSTMKGSDIEMVKMFTPFAAIDLSYNKFEGEIPKVIGELKSLSSLSLSHNSFTGQIPASTGQLTGLEWLDLSYNHLSGEIPIELENLTFLSYLDLSWNNLTGPIPKRRQFGTFGNESYEGNMGLCGFPLTNRCRDDEGLEPPPLINFQQEAKRVFLLLSVFGFVLFFICTI</sequence>
<keyword evidence="7" id="KW-1133">Transmembrane helix</keyword>
<dbReference type="Pfam" id="PF13855">
    <property type="entry name" value="LRR_8"/>
    <property type="match status" value="1"/>
</dbReference>
<dbReference type="PROSITE" id="PS51450">
    <property type="entry name" value="LRR"/>
    <property type="match status" value="1"/>
</dbReference>
<dbReference type="PRINTS" id="PR00019">
    <property type="entry name" value="LEURICHRPT"/>
</dbReference>
<evidence type="ECO:0000256" key="7">
    <source>
        <dbReference type="ARBA" id="ARBA00022989"/>
    </source>
</evidence>
<name>A0ABM3IA57_ZIZJJ</name>
<keyword evidence="4" id="KW-0433">Leucine-rich repeat</keyword>
<dbReference type="InterPro" id="IPR032675">
    <property type="entry name" value="LRR_dom_sf"/>
</dbReference>
<dbReference type="Proteomes" id="UP001652623">
    <property type="component" value="Chromosome 10"/>
</dbReference>
<dbReference type="Gene3D" id="3.80.10.10">
    <property type="entry name" value="Ribonuclease Inhibitor"/>
    <property type="match status" value="1"/>
</dbReference>
<evidence type="ECO:0000256" key="3">
    <source>
        <dbReference type="ARBA" id="ARBA00022475"/>
    </source>
</evidence>
<protein>
    <submittedName>
        <fullName evidence="12">Receptor-like protein 9DC3</fullName>
    </submittedName>
</protein>
<evidence type="ECO:0000256" key="9">
    <source>
        <dbReference type="ARBA" id="ARBA00023170"/>
    </source>
</evidence>
<keyword evidence="11" id="KW-1185">Reference proteome</keyword>
<evidence type="ECO:0000256" key="8">
    <source>
        <dbReference type="ARBA" id="ARBA00023136"/>
    </source>
</evidence>
<dbReference type="PANTHER" id="PTHR27004">
    <property type="entry name" value="RECEPTOR-LIKE PROTEIN 12 ISOFORM X1"/>
    <property type="match status" value="1"/>
</dbReference>
<comment type="similarity">
    <text evidence="2">Belongs to the RLP family.</text>
</comment>
<dbReference type="RefSeq" id="XP_048324201.2">
    <property type="nucleotide sequence ID" value="XM_048468244.2"/>
</dbReference>
<dbReference type="GeneID" id="107410272"/>
<dbReference type="PANTHER" id="PTHR27004:SF203">
    <property type="entry name" value="LEUCINE-RICH REPEAT-CONTAINING N-TERMINAL PLANT-TYPE DOMAIN-CONTAINING PROTEIN"/>
    <property type="match status" value="1"/>
</dbReference>
<keyword evidence="8" id="KW-0472">Membrane</keyword>
<evidence type="ECO:0000256" key="5">
    <source>
        <dbReference type="ARBA" id="ARBA00022692"/>
    </source>
</evidence>